<name>A0A9W8YNW4_9PEZI</name>
<dbReference type="EMBL" id="JAPEVB010000004">
    <property type="protein sequence ID" value="KAJ4388724.1"/>
    <property type="molecule type" value="Genomic_DNA"/>
</dbReference>
<feature type="region of interest" description="Disordered" evidence="1">
    <location>
        <begin position="300"/>
        <end position="465"/>
    </location>
</feature>
<organism evidence="2 3">
    <name type="scientific">Gnomoniopsis smithogilvyi</name>
    <dbReference type="NCBI Taxonomy" id="1191159"/>
    <lineage>
        <taxon>Eukaryota</taxon>
        <taxon>Fungi</taxon>
        <taxon>Dikarya</taxon>
        <taxon>Ascomycota</taxon>
        <taxon>Pezizomycotina</taxon>
        <taxon>Sordariomycetes</taxon>
        <taxon>Sordariomycetidae</taxon>
        <taxon>Diaporthales</taxon>
        <taxon>Gnomoniaceae</taxon>
        <taxon>Gnomoniopsis</taxon>
    </lineage>
</organism>
<feature type="region of interest" description="Disordered" evidence="1">
    <location>
        <begin position="593"/>
        <end position="621"/>
    </location>
</feature>
<evidence type="ECO:0000313" key="3">
    <source>
        <dbReference type="Proteomes" id="UP001140453"/>
    </source>
</evidence>
<reference evidence="2" key="1">
    <citation type="submission" date="2022-10" db="EMBL/GenBank/DDBJ databases">
        <title>Tapping the CABI collections for fungal endophytes: first genome assemblies for Collariella, Neodidymelliopsis, Ascochyta clinopodiicola, Didymella pomorum, Didymosphaeria variabile, Neocosmospora piperis and Neocucurbitaria cava.</title>
        <authorList>
            <person name="Hill R."/>
        </authorList>
    </citation>
    <scope>NUCLEOTIDE SEQUENCE</scope>
    <source>
        <strain evidence="2">IMI 355082</strain>
    </source>
</reference>
<comment type="caution">
    <text evidence="2">The sequence shown here is derived from an EMBL/GenBank/DDBJ whole genome shotgun (WGS) entry which is preliminary data.</text>
</comment>
<gene>
    <name evidence="2" type="ORF">N0V93_006183</name>
</gene>
<feature type="compositionally biased region" description="Low complexity" evidence="1">
    <location>
        <begin position="418"/>
        <end position="431"/>
    </location>
</feature>
<feature type="region of interest" description="Disordered" evidence="1">
    <location>
        <begin position="18"/>
        <end position="42"/>
    </location>
</feature>
<dbReference type="AlphaFoldDB" id="A0A9W8YNW4"/>
<protein>
    <submittedName>
        <fullName evidence="2">Uncharacterized protein</fullName>
    </submittedName>
</protein>
<evidence type="ECO:0000256" key="1">
    <source>
        <dbReference type="SAM" id="MobiDB-lite"/>
    </source>
</evidence>
<proteinExistence type="predicted"/>
<feature type="compositionally biased region" description="Low complexity" evidence="1">
    <location>
        <begin position="363"/>
        <end position="381"/>
    </location>
</feature>
<feature type="compositionally biased region" description="Basic and acidic residues" evidence="1">
    <location>
        <begin position="448"/>
        <end position="457"/>
    </location>
</feature>
<feature type="compositionally biased region" description="Polar residues" evidence="1">
    <location>
        <begin position="606"/>
        <end position="621"/>
    </location>
</feature>
<dbReference type="OrthoDB" id="5383784at2759"/>
<evidence type="ECO:0000313" key="2">
    <source>
        <dbReference type="EMBL" id="KAJ4388724.1"/>
    </source>
</evidence>
<keyword evidence="3" id="KW-1185">Reference proteome</keyword>
<feature type="compositionally biased region" description="Polar residues" evidence="1">
    <location>
        <begin position="324"/>
        <end position="352"/>
    </location>
</feature>
<sequence>MGRLGPLTSMALGRSPYDDVVYGEGEDDPRDPLQLYDERGRPVNPETKRVNRDIIRSHNEVMLVIGVVESENTFDELRAEHQRRHAHERYDELVGRNLEWAARVCELGGVWGIGGMRQRILLYKDYSHVPFSRLFQVERQIQSPKSLWLHGLPAFVVANALDFPWFADRIMKSTLLKSAFVYMQTSLKLWIFLQRMHLLPASSSPWLPNWKFFIPFTSSSVIPTCPLPSSLNVRSIAEWLGSVALSASPFVAFYVVNGICLAAADMIYEELYDLLPNPSSSEQTRPPGNGFVLQRIADDREAEVPRSQPVPRQEISEVLPAETTPAQTTSGASQDANVWDLPQSSDQTSPTDTGHDQTPYERSTTPPGGPENTPTSPSRPRNLPRRSHASNTEDFSSDDEATEEVVSATLISFDVENNPDNPDPNDANIPPGVWSAELRPNPGNDSSNGRDGEDGPAKRASSSRMYRDNALTQLPASIAAGILARRASSILLAPLEASSLREIAWLWCRARGMSTSRLWEPVWFWPFVWRGSHEGFFGWTLDLGAGFSFGSAINFVGLELTYLLFDACLWSLIPLTVSRYLISEEEWEKRQKAAEQREQAQQQQRITQASDVVQSPNGRDP</sequence>
<accession>A0A9W8YNW4</accession>
<dbReference type="Proteomes" id="UP001140453">
    <property type="component" value="Unassembled WGS sequence"/>
</dbReference>